<dbReference type="AlphaFoldDB" id="A0A2H1HQG0"/>
<keyword evidence="1" id="KW-0143">Chaperone</keyword>
<dbReference type="InterPro" id="IPR002669">
    <property type="entry name" value="UreD"/>
</dbReference>
<organism evidence="3 4">
    <name type="scientific">Brevibacterium casei CIP 102111</name>
    <dbReference type="NCBI Taxonomy" id="1255625"/>
    <lineage>
        <taxon>Bacteria</taxon>
        <taxon>Bacillati</taxon>
        <taxon>Actinomycetota</taxon>
        <taxon>Actinomycetes</taxon>
        <taxon>Micrococcales</taxon>
        <taxon>Brevibacteriaceae</taxon>
        <taxon>Brevibacterium</taxon>
    </lineage>
</organism>
<gene>
    <name evidence="3" type="ORF">BC102111_00414</name>
</gene>
<name>A0A2H1HQG0_9MICO</name>
<evidence type="ECO:0000313" key="3">
    <source>
        <dbReference type="EMBL" id="SMX65157.1"/>
    </source>
</evidence>
<feature type="region of interest" description="Disordered" evidence="2">
    <location>
        <begin position="240"/>
        <end position="281"/>
    </location>
</feature>
<dbReference type="Proteomes" id="UP000234333">
    <property type="component" value="Unassembled WGS sequence"/>
</dbReference>
<dbReference type="GeneID" id="99774173"/>
<reference evidence="3 4" key="1">
    <citation type="submission" date="2017-03" db="EMBL/GenBank/DDBJ databases">
        <authorList>
            <person name="Afonso C.L."/>
            <person name="Miller P.J."/>
            <person name="Scott M.A."/>
            <person name="Spackman E."/>
            <person name="Goraichik I."/>
            <person name="Dimitrov K.M."/>
            <person name="Suarez D.L."/>
            <person name="Swayne D.E."/>
        </authorList>
    </citation>
    <scope>NUCLEOTIDE SEQUENCE [LARGE SCALE GENOMIC DNA]</scope>
    <source>
        <strain evidence="3 4">CIP 102111</strain>
    </source>
</reference>
<dbReference type="EMBL" id="FXZC01000001">
    <property type="protein sequence ID" value="SMX65157.1"/>
    <property type="molecule type" value="Genomic_DNA"/>
</dbReference>
<proteinExistence type="predicted"/>
<sequence>MTLIAVEQVAGRDLPQLRLTPGLMQPRLVSRAAGGRAHVAIVAGGAALLGGDAVSIGIRVGPGCSLLVEDVGGTVAYPCRDADSRWDVDIDVAEGASLVWETFPFVVASGARVRRSTQVRFGAAATVCLRETLVLGRSGEDGGAITSTTDVRDTTGAPYFVEELAIDGSSPEPGVMGTASVLDTAMLFGRRSDTEARGNTDGHGRILHLARPGAIARASGTHTHDAHVDAVWKAWTKATTNGDDSTVSRRRVPQMTPAQHTDPAMTDDTSPVKTRERGTER</sequence>
<dbReference type="RefSeq" id="WP_101623455.1">
    <property type="nucleotide sequence ID" value="NZ_FXZC01000001.1"/>
</dbReference>
<evidence type="ECO:0000256" key="1">
    <source>
        <dbReference type="ARBA" id="ARBA00023186"/>
    </source>
</evidence>
<evidence type="ECO:0000313" key="4">
    <source>
        <dbReference type="Proteomes" id="UP000234333"/>
    </source>
</evidence>
<accession>A0A2H1HQG0</accession>
<protein>
    <submittedName>
        <fullName evidence="3">Urease accessory protein</fullName>
    </submittedName>
</protein>
<evidence type="ECO:0000256" key="2">
    <source>
        <dbReference type="SAM" id="MobiDB-lite"/>
    </source>
</evidence>
<dbReference type="Pfam" id="PF01774">
    <property type="entry name" value="UreD"/>
    <property type="match status" value="1"/>
</dbReference>
<dbReference type="GO" id="GO:0016151">
    <property type="term" value="F:nickel cation binding"/>
    <property type="evidence" value="ECO:0007669"/>
    <property type="project" value="InterPro"/>
</dbReference>